<reference evidence="2" key="1">
    <citation type="submission" date="2006-06" db="EMBL/GenBank/DDBJ databases">
        <title>Complete sequence of Trichodesmium erythraeum IMS101.</title>
        <authorList>
            <consortium name="US DOE Joint Genome Institute"/>
            <person name="Copeland A."/>
            <person name="Lucas S."/>
            <person name="Lapidus A."/>
            <person name="Barry K."/>
            <person name="Detter J.C."/>
            <person name="Glavina del Rio T."/>
            <person name="Hammon N."/>
            <person name="Israni S."/>
            <person name="Dalin E."/>
            <person name="Tice H."/>
            <person name="Pitluck S."/>
            <person name="Kiss H."/>
            <person name="Munk A.C."/>
            <person name="Brettin T."/>
            <person name="Bruce D."/>
            <person name="Han C."/>
            <person name="Tapia R."/>
            <person name="Gilna P."/>
            <person name="Schmutz J."/>
            <person name="Larimer F."/>
            <person name="Land M."/>
            <person name="Hauser L."/>
            <person name="Kyrpides N."/>
            <person name="Kim E."/>
            <person name="Richardson P."/>
        </authorList>
    </citation>
    <scope>NUCLEOTIDE SEQUENCE [LARGE SCALE GENOMIC DNA]</scope>
    <source>
        <strain evidence="2">IMS101</strain>
    </source>
</reference>
<feature type="transmembrane region" description="Helical" evidence="1">
    <location>
        <begin position="47"/>
        <end position="69"/>
    </location>
</feature>
<protein>
    <submittedName>
        <fullName evidence="2">Uncharacterized protein</fullName>
    </submittedName>
</protein>
<proteinExistence type="predicted"/>
<feature type="transmembrane region" description="Helical" evidence="1">
    <location>
        <begin position="145"/>
        <end position="167"/>
    </location>
</feature>
<dbReference type="HOGENOM" id="CLU_116633_0_0_3"/>
<accession>Q111H9</accession>
<dbReference type="eggNOG" id="COG3224">
    <property type="taxonomic scope" value="Bacteria"/>
</dbReference>
<name>Q111H9_TRIEI</name>
<evidence type="ECO:0000256" key="1">
    <source>
        <dbReference type="SAM" id="Phobius"/>
    </source>
</evidence>
<dbReference type="RefSeq" id="WP_011612207.1">
    <property type="nucleotide sequence ID" value="NC_008312.1"/>
</dbReference>
<keyword evidence="1" id="KW-0472">Membrane</keyword>
<dbReference type="EMBL" id="CP000393">
    <property type="protein sequence ID" value="ABG51845.1"/>
    <property type="molecule type" value="Genomic_DNA"/>
</dbReference>
<feature type="transmembrane region" description="Helical" evidence="1">
    <location>
        <begin position="78"/>
        <end position="102"/>
    </location>
</feature>
<gene>
    <name evidence="2" type="ordered locus">Tery_2651</name>
</gene>
<organism evidence="2">
    <name type="scientific">Trichodesmium erythraeum (strain IMS101)</name>
    <dbReference type="NCBI Taxonomy" id="203124"/>
    <lineage>
        <taxon>Bacteria</taxon>
        <taxon>Bacillati</taxon>
        <taxon>Cyanobacteriota</taxon>
        <taxon>Cyanophyceae</taxon>
        <taxon>Oscillatoriophycideae</taxon>
        <taxon>Oscillatoriales</taxon>
        <taxon>Microcoleaceae</taxon>
        <taxon>Trichodesmium</taxon>
    </lineage>
</organism>
<feature type="transmembrane region" description="Helical" evidence="1">
    <location>
        <begin position="108"/>
        <end position="133"/>
    </location>
</feature>
<feature type="transmembrane region" description="Helical" evidence="1">
    <location>
        <begin position="22"/>
        <end position="41"/>
    </location>
</feature>
<keyword evidence="1" id="KW-0812">Transmembrane</keyword>
<sequence length="197" mass="22072">MSVSELYYFSYSTKPKNTGWSFCLRWVFFTLIGFLVSLMFVEVDVKPYVGAISGAMGGAVVGLAQWLVLRNRIFQSRWWVVVSIVAWLLIGASSLGALGWIAPRTEQIWLRLFYGVINGAIMGGILGLAQWFVVKRQISRPQRWIMANILAWAIGLPLGWLVGGLIYEAIGLFISEVIGLFVTWFFVALITGIALMR</sequence>
<feature type="transmembrane region" description="Helical" evidence="1">
    <location>
        <begin position="173"/>
        <end position="196"/>
    </location>
</feature>
<dbReference type="KEGG" id="ter:Tery_2651"/>
<keyword evidence="1" id="KW-1133">Transmembrane helix</keyword>
<evidence type="ECO:0000313" key="2">
    <source>
        <dbReference type="EMBL" id="ABG51845.1"/>
    </source>
</evidence>
<dbReference type="OrthoDB" id="510168at2"/>
<dbReference type="AlphaFoldDB" id="Q111H9"/>